<dbReference type="FunFam" id="2.60.120.290:FF:000013">
    <property type="entry name" value="Membrane frizzled-related protein"/>
    <property type="match status" value="1"/>
</dbReference>
<dbReference type="CDD" id="cd00190">
    <property type="entry name" value="Tryp_SPc"/>
    <property type="match status" value="2"/>
</dbReference>
<dbReference type="FunFam" id="2.40.10.10:FF:000002">
    <property type="entry name" value="Transmembrane protease serine"/>
    <property type="match status" value="1"/>
</dbReference>
<evidence type="ECO:0000256" key="2">
    <source>
        <dbReference type="ARBA" id="ARBA00022670"/>
    </source>
</evidence>
<dbReference type="Pfam" id="PF00431">
    <property type="entry name" value="CUB"/>
    <property type="match status" value="6"/>
</dbReference>
<feature type="domain" description="Peptidase S1" evidence="13">
    <location>
        <begin position="551"/>
        <end position="769"/>
    </location>
</feature>
<dbReference type="PROSITE" id="PS01180">
    <property type="entry name" value="CUB"/>
    <property type="match status" value="6"/>
</dbReference>
<dbReference type="OrthoDB" id="6380398at2759"/>
<dbReference type="CDD" id="cd00041">
    <property type="entry name" value="CUB"/>
    <property type="match status" value="6"/>
</dbReference>
<dbReference type="PROSITE" id="PS00135">
    <property type="entry name" value="TRYPSIN_SER"/>
    <property type="match status" value="2"/>
</dbReference>
<dbReference type="PANTHER" id="PTHR24255">
    <property type="entry name" value="COMPLEMENT COMPONENT 1, S SUBCOMPONENT-RELATED"/>
    <property type="match status" value="1"/>
</dbReference>
<evidence type="ECO:0008006" key="16">
    <source>
        <dbReference type="Google" id="ProtNLM"/>
    </source>
</evidence>
<protein>
    <recommendedName>
        <fullName evidence="16">Ovochymase-2-like</fullName>
    </recommendedName>
</protein>
<evidence type="ECO:0000259" key="12">
    <source>
        <dbReference type="PROSITE" id="PS01180"/>
    </source>
</evidence>
<feature type="domain" description="CUB" evidence="12">
    <location>
        <begin position="780"/>
        <end position="873"/>
    </location>
</feature>
<sequence length="1298" mass="141584">MAKKGLTTLEKSLILLFVLLTGACVGLVVVYFTEKNNASVGVEGLGSGCGGPQELSGDSGTFTSWIFPNHYDNGRGCSWQITVAADKVIQLWFEEFALEETHLCTADFVTLRDSLGIIGKYCGYTKPMPLVTLGNRLMVYFDTNDMKTDQGFKAHYKAWRISVPEGERVRLTFNMFDLVPELCGDYVEVFDGHKAGAAKLAKLCGGKLPRPLESSGSTMALRFRSDATLTSKGFSATYTKDSLPPVVPPTTPQPVTTPAANATVKPTVWPTTTPVTTLPPALLSGRKGLIQSMGFPSSYPAELHCSWSISVPTGRRVQLQLTDMAIPGEMGKCTDMLTISDSYRTLGTYCGYLLPPVLVSAGNSMEITFWSDSRLTDRGFSAKWHAVYPEDGCGVSSHKETGVITSPNWPMNYGPNGECMWSIQVPTGKNIMLNFTHFEIEAKDLLSPKCLDYVVVQDIRDSDGVLLAKYGPFCGSKLPPSIQTKGNRLVMRFTSDLFTEGAGFRAYWSTNASLPAPTEPPTPPNPWDDIGIEWPVTCGKPAIPPTVNTRIVNGEPAKAHSWPWQVSIYADELQRWRMCLGKHNLTLQESSEQCFGVSAIYRHESFRYPTVPTVEFDIAMVRLSGSVTQSQEVSYACLPSPDEVLLGGKKCYATGWGDETGDSMNAKVAETLNQVALPVVPYATCKRADYWWFQVKTSMICCGYTLPDELQSVCQGDSGGPLVCQDSPGSPWEVHGITSFGPIGCIMNKKPSVFTRSSAYIPWIHNVIRKDIYFAHTSGCGGPKLLTGPTGGNLSSMGFPSSYSNQASCEWTIMAPAGQLVHLHFHQLSLEERTFCSHIAPQDLVSHGQTLHISFSSNARVVDTGFLASWRPVDPAQAPCGGHFSSLQGELSSPGWPGDYPSQAVCTWHIAIPSGAAVHLVFTHFEVQATNMLGKCVDYVEIFNGNKSAGRFCGFAQPPKVTITGGTALIRFLSNGNHEQSGFRGYWTTDPSVVPTLPPPPVNPWDNITITWPTECGRPAVTPSNNTLRVVNGVEAVPHSWPWQVSMQATPKPSIPYMHGCGGSLIHEEWILTAAHCFMRPLNNPAYWRMCLGKHHMNSSLDLPSGEACYQVDGIVPHPGFVYEQDRSDISNDVALVHLVRPVNTTREISPVCLPAAGAVLPAGTPCYVTGWGDEKGSLFPKVSEQLNQAALPVVNFSTCSKPDYWWDVLRPSMICAGYESPDELKSACQGDSGGPFVCKTPGASNSNWEVHGIVSFGAQGCIKDKKPSVFTRVSAFSDWIEDSILKFMYERAETSSH</sequence>
<dbReference type="PROSITE" id="PS50240">
    <property type="entry name" value="TRYPSIN_DOM"/>
    <property type="match status" value="2"/>
</dbReference>
<dbReference type="PROSITE" id="PS51257">
    <property type="entry name" value="PROKAR_LIPOPROTEIN"/>
    <property type="match status" value="1"/>
</dbReference>
<dbReference type="Pfam" id="PF00089">
    <property type="entry name" value="Trypsin"/>
    <property type="match status" value="2"/>
</dbReference>
<evidence type="ECO:0000256" key="8">
    <source>
        <dbReference type="ARBA" id="ARBA00024195"/>
    </source>
</evidence>
<dbReference type="SUPFAM" id="SSF49854">
    <property type="entry name" value="Spermadhesin, CUB domain"/>
    <property type="match status" value="6"/>
</dbReference>
<dbReference type="InterPro" id="IPR009003">
    <property type="entry name" value="Peptidase_S1_PA"/>
</dbReference>
<dbReference type="PRINTS" id="PR00722">
    <property type="entry name" value="CHYMOTRYPSIN"/>
</dbReference>
<gene>
    <name evidence="14" type="ORF">NHX12_018167</name>
</gene>
<dbReference type="InterPro" id="IPR001314">
    <property type="entry name" value="Peptidase_S1A"/>
</dbReference>
<comment type="caution">
    <text evidence="9">Lacks conserved residue(s) required for the propagation of feature annotation.</text>
</comment>
<dbReference type="InterPro" id="IPR043504">
    <property type="entry name" value="Peptidase_S1_PA_chymotrypsin"/>
</dbReference>
<evidence type="ECO:0000313" key="14">
    <source>
        <dbReference type="EMBL" id="KAJ3614596.1"/>
    </source>
</evidence>
<comment type="caution">
    <text evidence="14">The sequence shown here is derived from an EMBL/GenBank/DDBJ whole genome shotgun (WGS) entry which is preliminary data.</text>
</comment>
<keyword evidence="7" id="KW-1015">Disulfide bond</keyword>
<dbReference type="SUPFAM" id="SSF50494">
    <property type="entry name" value="Trypsin-like serine proteases"/>
    <property type="match status" value="2"/>
</dbReference>
<reference evidence="14" key="1">
    <citation type="submission" date="2022-07" db="EMBL/GenBank/DDBJ databases">
        <title>Chromosome-level genome of Muraenolepis orangiensis.</title>
        <authorList>
            <person name="Kim J."/>
        </authorList>
    </citation>
    <scope>NUCLEOTIDE SEQUENCE</scope>
    <source>
        <strain evidence="14">KU_S4_2022</strain>
        <tissue evidence="14">Muscle</tissue>
    </source>
</reference>
<evidence type="ECO:0000256" key="9">
    <source>
        <dbReference type="PROSITE-ProRule" id="PRU00059"/>
    </source>
</evidence>
<keyword evidence="11" id="KW-1133">Transmembrane helix</keyword>
<feature type="domain" description="CUB" evidence="12">
    <location>
        <begin position="159"/>
        <end position="241"/>
    </location>
</feature>
<dbReference type="FunFam" id="2.40.10.10:FF:000003">
    <property type="entry name" value="Transmembrane serine protease 3"/>
    <property type="match status" value="1"/>
</dbReference>
<keyword evidence="2 10" id="KW-0645">Protease</keyword>
<keyword evidence="5 10" id="KW-0378">Hydrolase</keyword>
<dbReference type="GO" id="GO:0006508">
    <property type="term" value="P:proteolysis"/>
    <property type="evidence" value="ECO:0007669"/>
    <property type="project" value="UniProtKB-KW"/>
</dbReference>
<feature type="transmembrane region" description="Helical" evidence="11">
    <location>
        <begin position="12"/>
        <end position="32"/>
    </location>
</feature>
<evidence type="ECO:0000256" key="10">
    <source>
        <dbReference type="RuleBase" id="RU363034"/>
    </source>
</evidence>
<name>A0A9Q0EZ98_9TELE</name>
<feature type="domain" description="CUB" evidence="12">
    <location>
        <begin position="49"/>
        <end position="159"/>
    </location>
</feature>
<feature type="domain" description="CUB" evidence="12">
    <location>
        <begin position="278"/>
        <end position="387"/>
    </location>
</feature>
<dbReference type="Proteomes" id="UP001148018">
    <property type="component" value="Unassembled WGS sequence"/>
</dbReference>
<dbReference type="SMART" id="SM00042">
    <property type="entry name" value="CUB"/>
    <property type="match status" value="6"/>
</dbReference>
<keyword evidence="15" id="KW-1185">Reference proteome</keyword>
<keyword evidence="4" id="KW-0677">Repeat</keyword>
<evidence type="ECO:0000256" key="3">
    <source>
        <dbReference type="ARBA" id="ARBA00022729"/>
    </source>
</evidence>
<dbReference type="FunFam" id="2.60.120.290:FF:000005">
    <property type="entry name" value="Procollagen C-endopeptidase enhancer 1"/>
    <property type="match status" value="3"/>
</dbReference>
<dbReference type="EMBL" id="JANIIK010000034">
    <property type="protein sequence ID" value="KAJ3614596.1"/>
    <property type="molecule type" value="Genomic_DNA"/>
</dbReference>
<dbReference type="GO" id="GO:0005615">
    <property type="term" value="C:extracellular space"/>
    <property type="evidence" value="ECO:0007669"/>
    <property type="project" value="TreeGrafter"/>
</dbReference>
<evidence type="ECO:0000256" key="5">
    <source>
        <dbReference type="ARBA" id="ARBA00022801"/>
    </source>
</evidence>
<keyword evidence="11" id="KW-0812">Transmembrane</keyword>
<feature type="domain" description="CUB" evidence="12">
    <location>
        <begin position="880"/>
        <end position="990"/>
    </location>
</feature>
<evidence type="ECO:0000256" key="7">
    <source>
        <dbReference type="ARBA" id="ARBA00023157"/>
    </source>
</evidence>
<feature type="domain" description="CUB" evidence="12">
    <location>
        <begin position="393"/>
        <end position="511"/>
    </location>
</feature>
<keyword evidence="1" id="KW-0768">Sushi</keyword>
<dbReference type="InterPro" id="IPR035914">
    <property type="entry name" value="Sperma_CUB_dom_sf"/>
</dbReference>
<organism evidence="14 15">
    <name type="scientific">Muraenolepis orangiensis</name>
    <name type="common">Patagonian moray cod</name>
    <dbReference type="NCBI Taxonomy" id="630683"/>
    <lineage>
        <taxon>Eukaryota</taxon>
        <taxon>Metazoa</taxon>
        <taxon>Chordata</taxon>
        <taxon>Craniata</taxon>
        <taxon>Vertebrata</taxon>
        <taxon>Euteleostomi</taxon>
        <taxon>Actinopterygii</taxon>
        <taxon>Neopterygii</taxon>
        <taxon>Teleostei</taxon>
        <taxon>Neoteleostei</taxon>
        <taxon>Acanthomorphata</taxon>
        <taxon>Zeiogadaria</taxon>
        <taxon>Gadariae</taxon>
        <taxon>Gadiformes</taxon>
        <taxon>Muraenolepidoidei</taxon>
        <taxon>Muraenolepididae</taxon>
        <taxon>Muraenolepis</taxon>
    </lineage>
</organism>
<keyword evidence="6 10" id="KW-0720">Serine protease</keyword>
<keyword evidence="3" id="KW-0732">Signal</keyword>
<dbReference type="InterPro" id="IPR018114">
    <property type="entry name" value="TRYPSIN_HIS"/>
</dbReference>
<evidence type="ECO:0000256" key="11">
    <source>
        <dbReference type="SAM" id="Phobius"/>
    </source>
</evidence>
<evidence type="ECO:0000313" key="15">
    <source>
        <dbReference type="Proteomes" id="UP001148018"/>
    </source>
</evidence>
<feature type="domain" description="Peptidase S1" evidence="13">
    <location>
        <begin position="1030"/>
        <end position="1286"/>
    </location>
</feature>
<dbReference type="Gene3D" id="2.60.120.290">
    <property type="entry name" value="Spermadhesin, CUB domain"/>
    <property type="match status" value="6"/>
</dbReference>
<proteinExistence type="inferred from homology"/>
<evidence type="ECO:0000256" key="4">
    <source>
        <dbReference type="ARBA" id="ARBA00022737"/>
    </source>
</evidence>
<dbReference type="InterPro" id="IPR001254">
    <property type="entry name" value="Trypsin_dom"/>
</dbReference>
<evidence type="ECO:0000259" key="13">
    <source>
        <dbReference type="PROSITE" id="PS50240"/>
    </source>
</evidence>
<evidence type="ECO:0000256" key="6">
    <source>
        <dbReference type="ARBA" id="ARBA00022825"/>
    </source>
</evidence>
<dbReference type="GO" id="GO:0004252">
    <property type="term" value="F:serine-type endopeptidase activity"/>
    <property type="evidence" value="ECO:0007669"/>
    <property type="project" value="InterPro"/>
</dbReference>
<dbReference type="InterPro" id="IPR033116">
    <property type="entry name" value="TRYPSIN_SER"/>
</dbReference>
<evidence type="ECO:0000256" key="1">
    <source>
        <dbReference type="ARBA" id="ARBA00022659"/>
    </source>
</evidence>
<keyword evidence="11" id="KW-0472">Membrane</keyword>
<dbReference type="Gene3D" id="2.40.10.10">
    <property type="entry name" value="Trypsin-like serine proteases"/>
    <property type="match status" value="3"/>
</dbReference>
<dbReference type="PROSITE" id="PS00134">
    <property type="entry name" value="TRYPSIN_HIS"/>
    <property type="match status" value="1"/>
</dbReference>
<dbReference type="GO" id="GO:0009566">
    <property type="term" value="P:fertilization"/>
    <property type="evidence" value="ECO:0007669"/>
    <property type="project" value="UniProtKB-ARBA"/>
</dbReference>
<dbReference type="PANTHER" id="PTHR24255:SF31">
    <property type="entry name" value="CUBILIN-LIKE PROTEIN"/>
    <property type="match status" value="1"/>
</dbReference>
<dbReference type="InterPro" id="IPR000859">
    <property type="entry name" value="CUB_dom"/>
</dbReference>
<accession>A0A9Q0EZ98</accession>
<comment type="similarity">
    <text evidence="8">Belongs to the peptidase S1 family. CLIP subfamily.</text>
</comment>
<dbReference type="SMART" id="SM00020">
    <property type="entry name" value="Tryp_SPc"/>
    <property type="match status" value="2"/>
</dbReference>